<gene>
    <name evidence="2" type="ORF">E4L96_20805</name>
</gene>
<dbReference type="Proteomes" id="UP000298438">
    <property type="component" value="Unassembled WGS sequence"/>
</dbReference>
<dbReference type="OrthoDB" id="8912376at2"/>
<keyword evidence="3" id="KW-1185">Reference proteome</keyword>
<dbReference type="Gene3D" id="3.30.2390.10">
    <property type="entry name" value="TTHA1013-like"/>
    <property type="match status" value="1"/>
</dbReference>
<dbReference type="EMBL" id="SPVF01000256">
    <property type="protein sequence ID" value="TFW11601.1"/>
    <property type="molecule type" value="Genomic_DNA"/>
</dbReference>
<protein>
    <submittedName>
        <fullName evidence="2">DUF1902 domain-containing protein</fullName>
    </submittedName>
</protein>
<sequence length="86" mass="9669">MYRIGFPLWRQAARLGVPLSLRVDVIHDAEAQVYVATSEDLRGLVCEAATIEELRSEVEGAVMDLLDVYLKRRVSPPVTDMRLRAA</sequence>
<evidence type="ECO:0000313" key="3">
    <source>
        <dbReference type="Proteomes" id="UP000298438"/>
    </source>
</evidence>
<evidence type="ECO:0000259" key="1">
    <source>
        <dbReference type="Pfam" id="PF08972"/>
    </source>
</evidence>
<accession>A0A4Y9RTJ4</accession>
<proteinExistence type="predicted"/>
<dbReference type="SUPFAM" id="SSF143100">
    <property type="entry name" value="TTHA1013/TTHA0281-like"/>
    <property type="match status" value="1"/>
</dbReference>
<dbReference type="InterPro" id="IPR035069">
    <property type="entry name" value="TTHA1013/TTHA0281-like"/>
</dbReference>
<organism evidence="2 3">
    <name type="scientific">Zemynaea arenosa</name>
    <dbReference type="NCBI Taxonomy" id="2561931"/>
    <lineage>
        <taxon>Bacteria</taxon>
        <taxon>Pseudomonadati</taxon>
        <taxon>Pseudomonadota</taxon>
        <taxon>Betaproteobacteria</taxon>
        <taxon>Burkholderiales</taxon>
        <taxon>Oxalobacteraceae</taxon>
        <taxon>Telluria group</taxon>
        <taxon>Zemynaea</taxon>
    </lineage>
</organism>
<reference evidence="2 3" key="1">
    <citation type="submission" date="2019-03" db="EMBL/GenBank/DDBJ databases">
        <title>Draft Genome Sequence of Massilia arenosa sp. nov., a Novel Massilia Species Isolated from a Sandy-loam Maize Soil.</title>
        <authorList>
            <person name="Raths R."/>
            <person name="Peta V."/>
            <person name="Bucking H."/>
        </authorList>
    </citation>
    <scope>NUCLEOTIDE SEQUENCE [LARGE SCALE GENOMIC DNA]</scope>
    <source>
        <strain evidence="2 3">MC02</strain>
    </source>
</reference>
<comment type="caution">
    <text evidence="2">The sequence shown here is derived from an EMBL/GenBank/DDBJ whole genome shotgun (WGS) entry which is preliminary data.</text>
</comment>
<name>A0A4Y9RTJ4_9BURK</name>
<feature type="domain" description="DUF1902" evidence="1">
    <location>
        <begin position="21"/>
        <end position="67"/>
    </location>
</feature>
<dbReference type="InterPro" id="IPR015066">
    <property type="entry name" value="DUF1902"/>
</dbReference>
<evidence type="ECO:0000313" key="2">
    <source>
        <dbReference type="EMBL" id="TFW11601.1"/>
    </source>
</evidence>
<dbReference type="Pfam" id="PF08972">
    <property type="entry name" value="DUF1902"/>
    <property type="match status" value="1"/>
</dbReference>
<dbReference type="AlphaFoldDB" id="A0A4Y9RTJ4"/>